<evidence type="ECO:0000313" key="2">
    <source>
        <dbReference type="EMBL" id="CDU16006.1"/>
    </source>
</evidence>
<keyword evidence="1" id="KW-1133">Transmembrane helix</keyword>
<accession>A0A077Y328</accession>
<keyword evidence="1" id="KW-0812">Transmembrane</keyword>
<dbReference type="InterPro" id="IPR006477">
    <property type="entry name" value="Yir_bir_cir"/>
</dbReference>
<organism evidence="2 3">
    <name type="scientific">Plasmodium yoelii</name>
    <dbReference type="NCBI Taxonomy" id="5861"/>
    <lineage>
        <taxon>Eukaryota</taxon>
        <taxon>Sar</taxon>
        <taxon>Alveolata</taxon>
        <taxon>Apicomplexa</taxon>
        <taxon>Aconoidasida</taxon>
        <taxon>Haemosporida</taxon>
        <taxon>Plasmodiidae</taxon>
        <taxon>Plasmodium</taxon>
        <taxon>Plasmodium (Vinckeia)</taxon>
    </lineage>
</organism>
<dbReference type="VEuPathDB" id="PlasmoDB:Py17XNL_000104823"/>
<protein>
    <submittedName>
        <fullName evidence="2">YIR protein</fullName>
    </submittedName>
</protein>
<dbReference type="EMBL" id="LK934630">
    <property type="protein sequence ID" value="CDU16006.1"/>
    <property type="molecule type" value="Genomic_DNA"/>
</dbReference>
<dbReference type="NCBIfam" id="TIGR01590">
    <property type="entry name" value="yir-bir-cir_Pla"/>
    <property type="match status" value="1"/>
</dbReference>
<keyword evidence="1" id="KW-0472">Membrane</keyword>
<dbReference type="VEuPathDB" id="PlasmoDB:PY17X_0116900"/>
<name>A0A077Y328_PLAYE</name>
<proteinExistence type="predicted"/>
<evidence type="ECO:0000256" key="1">
    <source>
        <dbReference type="SAM" id="Phobius"/>
    </source>
</evidence>
<dbReference type="VEuPathDB" id="PlasmoDB:PY07175"/>
<reference evidence="2 3" key="1">
    <citation type="journal article" date="2014" name="BMC Biol.">
        <title>A comprehensive evaluation of rodent malaria parasite genomes and gene expression.</title>
        <authorList>
            <person name="Otto T.D."/>
            <person name="Bohme U."/>
            <person name="Jackson A.P."/>
            <person name="Hunt M."/>
            <person name="Franke-Fayard B."/>
            <person name="Hoeijmakers W.A."/>
            <person name="Religa A.A."/>
            <person name="Robertson L."/>
            <person name="Sanders M."/>
            <person name="Ogun S.A."/>
            <person name="Cunningham D."/>
            <person name="Erhart A."/>
            <person name="Billker O."/>
            <person name="Khan S.M."/>
            <person name="Stunnenberg H.G."/>
            <person name="Langhorne J."/>
            <person name="Holder A.A."/>
            <person name="Waters A.P."/>
            <person name="Newbold C.I."/>
            <person name="Pain A."/>
            <person name="Berriman M."/>
            <person name="Janse C.J."/>
        </authorList>
    </citation>
    <scope>NUCLEOTIDE SEQUENCE [LARGE SCALE GENOMIC DNA]</scope>
    <source>
        <strain evidence="2 3">YM</strain>
    </source>
</reference>
<gene>
    <name evidence="2" type="ORF">PYYM_0200800</name>
</gene>
<dbReference type="Proteomes" id="UP000072904">
    <property type="component" value="Chromosome 2"/>
</dbReference>
<feature type="transmembrane region" description="Helical" evidence="1">
    <location>
        <begin position="290"/>
        <end position="323"/>
    </location>
</feature>
<dbReference type="Pfam" id="PF06022">
    <property type="entry name" value="Cir_Bir_Yir"/>
    <property type="match status" value="1"/>
</dbReference>
<dbReference type="VEuPathDB" id="PlasmoDB:PYYM_0200800"/>
<sequence>MDKQVCKRFKNVREWISDELIKGNDQFNDFVLLNNGCNRDNFLNNSCNNNNFQSELDRISAGCLYLLDQFYKDCGVVPRPSKNNPNIVDYILIWLSYMLNLGKSEDEDNITGFYSEYIFNCNKYNTEINELTDYKSYKGLIDTKMEVLNMDSNNVSKFYKAFKSLCEMYNELDDDKTKCKKYLEDDNEFDQKYKELKNDSDIADKSPYKEILSTLSTDYENFKKECNDTSSSTLAETLKNPEQSSVDSYKQLFGGNFEGDFGGDFGGDFAHDSEPSSDVASSSSSILSKLIPVLLIFGAIPIFFGISVLWIFDAIPIFFGISYKYSLFGFRKRTPKQHLREKLKK</sequence>
<dbReference type="AlphaFoldDB" id="A0A077Y328"/>
<evidence type="ECO:0000313" key="3">
    <source>
        <dbReference type="Proteomes" id="UP000072904"/>
    </source>
</evidence>